<dbReference type="GO" id="GO:0015386">
    <property type="term" value="F:potassium:proton antiporter activity"/>
    <property type="evidence" value="ECO:0007669"/>
    <property type="project" value="TreeGrafter"/>
</dbReference>
<evidence type="ECO:0000259" key="6">
    <source>
        <dbReference type="Pfam" id="PF00999"/>
    </source>
</evidence>
<evidence type="ECO:0000256" key="1">
    <source>
        <dbReference type="ARBA" id="ARBA00004141"/>
    </source>
</evidence>
<dbReference type="PANTHER" id="PTHR46157:SF2">
    <property type="entry name" value="K(+) EFFLUX ANTIPORTER 1, CHLOROPLASTIC-RELATED"/>
    <property type="match status" value="1"/>
</dbReference>
<dbReference type="InterPro" id="IPR038770">
    <property type="entry name" value="Na+/solute_symporter_sf"/>
</dbReference>
<dbReference type="EMBL" id="ASHM01063027">
    <property type="protein sequence ID" value="PNX90498.1"/>
    <property type="molecule type" value="Genomic_DNA"/>
</dbReference>
<protein>
    <submittedName>
        <fullName evidence="7">K(+) efflux antiporter chloroplastic-like</fullName>
    </submittedName>
</protein>
<gene>
    <name evidence="7" type="ORF">L195_g046622</name>
</gene>
<evidence type="ECO:0000256" key="5">
    <source>
        <dbReference type="SAM" id="Phobius"/>
    </source>
</evidence>
<feature type="domain" description="Cation/H+ exchanger transmembrane" evidence="6">
    <location>
        <begin position="3"/>
        <end position="83"/>
    </location>
</feature>
<dbReference type="InterPro" id="IPR006153">
    <property type="entry name" value="Cation/H_exchanger_TM"/>
</dbReference>
<comment type="caution">
    <text evidence="7">The sequence shown here is derived from an EMBL/GenBank/DDBJ whole genome shotgun (WGS) entry which is preliminary data.</text>
</comment>
<dbReference type="Gene3D" id="1.20.1530.20">
    <property type="match status" value="1"/>
</dbReference>
<evidence type="ECO:0000313" key="7">
    <source>
        <dbReference type="EMBL" id="PNX90498.1"/>
    </source>
</evidence>
<dbReference type="Pfam" id="PF00999">
    <property type="entry name" value="Na_H_Exchanger"/>
    <property type="match status" value="1"/>
</dbReference>
<evidence type="ECO:0000256" key="2">
    <source>
        <dbReference type="ARBA" id="ARBA00022692"/>
    </source>
</evidence>
<accession>A0A2K3MI91</accession>
<feature type="non-terminal residue" evidence="7">
    <location>
        <position position="1"/>
    </location>
</feature>
<sequence>LSVERLSSMKKYVFGLGSAQVLLTAAVIGLVAHYICGQAGPAAIVIGNGLALSSTAVVLQVLQERGESTSRHGRATFSVLLFQ</sequence>
<dbReference type="GO" id="GO:0016020">
    <property type="term" value="C:membrane"/>
    <property type="evidence" value="ECO:0007669"/>
    <property type="project" value="UniProtKB-SubCell"/>
</dbReference>
<comment type="subcellular location">
    <subcellularLocation>
        <location evidence="1">Membrane</location>
        <topology evidence="1">Multi-pass membrane protein</topology>
    </subcellularLocation>
</comment>
<keyword evidence="3 5" id="KW-1133">Transmembrane helix</keyword>
<feature type="transmembrane region" description="Helical" evidence="5">
    <location>
        <begin position="12"/>
        <end position="35"/>
    </location>
</feature>
<dbReference type="Proteomes" id="UP000236291">
    <property type="component" value="Unassembled WGS sequence"/>
</dbReference>
<keyword evidence="2 5" id="KW-0812">Transmembrane</keyword>
<dbReference type="AlphaFoldDB" id="A0A2K3MI91"/>
<dbReference type="GO" id="GO:0009507">
    <property type="term" value="C:chloroplast"/>
    <property type="evidence" value="ECO:0007669"/>
    <property type="project" value="TreeGrafter"/>
</dbReference>
<evidence type="ECO:0000313" key="8">
    <source>
        <dbReference type="Proteomes" id="UP000236291"/>
    </source>
</evidence>
<name>A0A2K3MI91_TRIPR</name>
<evidence type="ECO:0000256" key="4">
    <source>
        <dbReference type="ARBA" id="ARBA00023136"/>
    </source>
</evidence>
<keyword evidence="4 5" id="KW-0472">Membrane</keyword>
<dbReference type="ExpressionAtlas" id="A0A2K3MI91">
    <property type="expression patterns" value="baseline"/>
</dbReference>
<dbReference type="PANTHER" id="PTHR46157">
    <property type="entry name" value="K(+) EFFLUX ANTIPORTER 3, CHLOROPLASTIC"/>
    <property type="match status" value="1"/>
</dbReference>
<feature type="non-terminal residue" evidence="7">
    <location>
        <position position="83"/>
    </location>
</feature>
<evidence type="ECO:0000256" key="3">
    <source>
        <dbReference type="ARBA" id="ARBA00022989"/>
    </source>
</evidence>
<organism evidence="7 8">
    <name type="scientific">Trifolium pratense</name>
    <name type="common">Red clover</name>
    <dbReference type="NCBI Taxonomy" id="57577"/>
    <lineage>
        <taxon>Eukaryota</taxon>
        <taxon>Viridiplantae</taxon>
        <taxon>Streptophyta</taxon>
        <taxon>Embryophyta</taxon>
        <taxon>Tracheophyta</taxon>
        <taxon>Spermatophyta</taxon>
        <taxon>Magnoliopsida</taxon>
        <taxon>eudicotyledons</taxon>
        <taxon>Gunneridae</taxon>
        <taxon>Pentapetalae</taxon>
        <taxon>rosids</taxon>
        <taxon>fabids</taxon>
        <taxon>Fabales</taxon>
        <taxon>Fabaceae</taxon>
        <taxon>Papilionoideae</taxon>
        <taxon>50 kb inversion clade</taxon>
        <taxon>NPAAA clade</taxon>
        <taxon>Hologalegina</taxon>
        <taxon>IRL clade</taxon>
        <taxon>Trifolieae</taxon>
        <taxon>Trifolium</taxon>
    </lineage>
</organism>
<reference evidence="7 8" key="2">
    <citation type="journal article" date="2017" name="Front. Plant Sci.">
        <title>Gene Classification and Mining of Molecular Markers Useful in Red Clover (Trifolium pratense) Breeding.</title>
        <authorList>
            <person name="Istvanek J."/>
            <person name="Dluhosova J."/>
            <person name="Dluhos P."/>
            <person name="Patkova L."/>
            <person name="Nedelnik J."/>
            <person name="Repkova J."/>
        </authorList>
    </citation>
    <scope>NUCLEOTIDE SEQUENCE [LARGE SCALE GENOMIC DNA]</scope>
    <source>
        <strain evidence="8">cv. Tatra</strain>
        <tissue evidence="7">Young leaves</tissue>
    </source>
</reference>
<reference evidence="7 8" key="1">
    <citation type="journal article" date="2014" name="Am. J. Bot.">
        <title>Genome assembly and annotation for red clover (Trifolium pratense; Fabaceae).</title>
        <authorList>
            <person name="Istvanek J."/>
            <person name="Jaros M."/>
            <person name="Krenek A."/>
            <person name="Repkova J."/>
        </authorList>
    </citation>
    <scope>NUCLEOTIDE SEQUENCE [LARGE SCALE GENOMIC DNA]</scope>
    <source>
        <strain evidence="8">cv. Tatra</strain>
        <tissue evidence="7">Young leaves</tissue>
    </source>
</reference>
<feature type="transmembrane region" description="Helical" evidence="5">
    <location>
        <begin position="41"/>
        <end position="62"/>
    </location>
</feature>
<proteinExistence type="predicted"/>